<sequence length="85" mass="10030">MLMLIVRQGNPEFSHKVYRQLELLHSTASSVVMAVEKRHEISCRRLNSTFHVLPHLQCFELHAPTNTNTRWSLTSPTPYLRFRLR</sequence>
<evidence type="ECO:0000313" key="1">
    <source>
        <dbReference type="EMBL" id="KIM47875.1"/>
    </source>
</evidence>
<keyword evidence="2" id="KW-1185">Reference proteome</keyword>
<reference evidence="1 2" key="1">
    <citation type="submission" date="2014-04" db="EMBL/GenBank/DDBJ databases">
        <authorList>
            <consortium name="DOE Joint Genome Institute"/>
            <person name="Kuo A."/>
            <person name="Gay G."/>
            <person name="Dore J."/>
            <person name="Kohler A."/>
            <person name="Nagy L.G."/>
            <person name="Floudas D."/>
            <person name="Copeland A."/>
            <person name="Barry K.W."/>
            <person name="Cichocki N."/>
            <person name="Veneault-Fourrey C."/>
            <person name="LaButti K."/>
            <person name="Lindquist E.A."/>
            <person name="Lipzen A."/>
            <person name="Lundell T."/>
            <person name="Morin E."/>
            <person name="Murat C."/>
            <person name="Sun H."/>
            <person name="Tunlid A."/>
            <person name="Henrissat B."/>
            <person name="Grigoriev I.V."/>
            <person name="Hibbett D.S."/>
            <person name="Martin F."/>
            <person name="Nordberg H.P."/>
            <person name="Cantor M.N."/>
            <person name="Hua S.X."/>
        </authorList>
    </citation>
    <scope>NUCLEOTIDE SEQUENCE [LARGE SCALE GENOMIC DNA]</scope>
    <source>
        <strain evidence="2">h7</strain>
    </source>
</reference>
<proteinExistence type="predicted"/>
<dbReference type="Proteomes" id="UP000053424">
    <property type="component" value="Unassembled WGS sequence"/>
</dbReference>
<evidence type="ECO:0000313" key="2">
    <source>
        <dbReference type="Proteomes" id="UP000053424"/>
    </source>
</evidence>
<organism evidence="1 2">
    <name type="scientific">Hebeloma cylindrosporum</name>
    <dbReference type="NCBI Taxonomy" id="76867"/>
    <lineage>
        <taxon>Eukaryota</taxon>
        <taxon>Fungi</taxon>
        <taxon>Dikarya</taxon>
        <taxon>Basidiomycota</taxon>
        <taxon>Agaricomycotina</taxon>
        <taxon>Agaricomycetes</taxon>
        <taxon>Agaricomycetidae</taxon>
        <taxon>Agaricales</taxon>
        <taxon>Agaricineae</taxon>
        <taxon>Hymenogastraceae</taxon>
        <taxon>Hebeloma</taxon>
    </lineage>
</organism>
<name>A0A0C3CGJ6_HEBCY</name>
<dbReference type="HOGENOM" id="CLU_2512881_0_0_1"/>
<reference evidence="2" key="2">
    <citation type="submission" date="2015-01" db="EMBL/GenBank/DDBJ databases">
        <title>Evolutionary Origins and Diversification of the Mycorrhizal Mutualists.</title>
        <authorList>
            <consortium name="DOE Joint Genome Institute"/>
            <consortium name="Mycorrhizal Genomics Consortium"/>
            <person name="Kohler A."/>
            <person name="Kuo A."/>
            <person name="Nagy L.G."/>
            <person name="Floudas D."/>
            <person name="Copeland A."/>
            <person name="Barry K.W."/>
            <person name="Cichocki N."/>
            <person name="Veneault-Fourrey C."/>
            <person name="LaButti K."/>
            <person name="Lindquist E.A."/>
            <person name="Lipzen A."/>
            <person name="Lundell T."/>
            <person name="Morin E."/>
            <person name="Murat C."/>
            <person name="Riley R."/>
            <person name="Ohm R."/>
            <person name="Sun H."/>
            <person name="Tunlid A."/>
            <person name="Henrissat B."/>
            <person name="Grigoriev I.V."/>
            <person name="Hibbett D.S."/>
            <person name="Martin F."/>
        </authorList>
    </citation>
    <scope>NUCLEOTIDE SEQUENCE [LARGE SCALE GENOMIC DNA]</scope>
    <source>
        <strain evidence="2">h7</strain>
    </source>
</reference>
<gene>
    <name evidence="1" type="ORF">M413DRAFT_212372</name>
</gene>
<dbReference type="AlphaFoldDB" id="A0A0C3CGJ6"/>
<protein>
    <submittedName>
        <fullName evidence="1">Uncharacterized protein</fullName>
    </submittedName>
</protein>
<dbReference type="EMBL" id="KN831769">
    <property type="protein sequence ID" value="KIM47875.1"/>
    <property type="molecule type" value="Genomic_DNA"/>
</dbReference>
<accession>A0A0C3CGJ6</accession>